<feature type="region of interest" description="Disordered" evidence="2">
    <location>
        <begin position="48"/>
        <end position="103"/>
    </location>
</feature>
<feature type="compositionally biased region" description="Low complexity" evidence="2">
    <location>
        <begin position="69"/>
        <end position="83"/>
    </location>
</feature>
<feature type="compositionally biased region" description="Low complexity" evidence="2">
    <location>
        <begin position="91"/>
        <end position="102"/>
    </location>
</feature>
<dbReference type="CDD" id="cd00067">
    <property type="entry name" value="GAL4"/>
    <property type="match status" value="1"/>
</dbReference>
<proteinExistence type="predicted"/>
<dbReference type="InterPro" id="IPR021858">
    <property type="entry name" value="Fun_TF"/>
</dbReference>
<name>A0ABQ8GP40_9PEZI</name>
<evidence type="ECO:0000313" key="5">
    <source>
        <dbReference type="Proteomes" id="UP000774617"/>
    </source>
</evidence>
<reference evidence="4 5" key="1">
    <citation type="journal article" date="2021" name="Nat. Commun.">
        <title>Genetic determinants of endophytism in the Arabidopsis root mycobiome.</title>
        <authorList>
            <person name="Mesny F."/>
            <person name="Miyauchi S."/>
            <person name="Thiergart T."/>
            <person name="Pickel B."/>
            <person name="Atanasova L."/>
            <person name="Karlsson M."/>
            <person name="Huettel B."/>
            <person name="Barry K.W."/>
            <person name="Haridas S."/>
            <person name="Chen C."/>
            <person name="Bauer D."/>
            <person name="Andreopoulos W."/>
            <person name="Pangilinan J."/>
            <person name="LaButti K."/>
            <person name="Riley R."/>
            <person name="Lipzen A."/>
            <person name="Clum A."/>
            <person name="Drula E."/>
            <person name="Henrissat B."/>
            <person name="Kohler A."/>
            <person name="Grigoriev I.V."/>
            <person name="Martin F.M."/>
            <person name="Hacquard S."/>
        </authorList>
    </citation>
    <scope>NUCLEOTIDE SEQUENCE [LARGE SCALE GENOMIC DNA]</scope>
    <source>
        <strain evidence="4 5">MPI-SDFR-AT-0080</strain>
    </source>
</reference>
<organism evidence="4 5">
    <name type="scientific">Macrophomina phaseolina</name>
    <dbReference type="NCBI Taxonomy" id="35725"/>
    <lineage>
        <taxon>Eukaryota</taxon>
        <taxon>Fungi</taxon>
        <taxon>Dikarya</taxon>
        <taxon>Ascomycota</taxon>
        <taxon>Pezizomycotina</taxon>
        <taxon>Dothideomycetes</taxon>
        <taxon>Dothideomycetes incertae sedis</taxon>
        <taxon>Botryosphaeriales</taxon>
        <taxon>Botryosphaeriaceae</taxon>
        <taxon>Macrophomina</taxon>
    </lineage>
</organism>
<dbReference type="SUPFAM" id="SSF57701">
    <property type="entry name" value="Zn2/Cys6 DNA-binding domain"/>
    <property type="match status" value="1"/>
</dbReference>
<protein>
    <recommendedName>
        <fullName evidence="3">Zn(2)-C6 fungal-type domain-containing protein</fullName>
    </recommendedName>
</protein>
<keyword evidence="5" id="KW-1185">Reference proteome</keyword>
<sequence length="478" mass="53271">MPPTRIGHKKSRFGCTRCKQRHVKCDEQRPCGNCVRHQAECSLVLATLSPPTTAGPGPSPQPLPARFQASNTASEASRSSRSPLPAPPPSTTSQQSAAVSSPHEPYSIKAKVLSIREALVELTADVEAFERHNRTPSSDRQDVAANSRRPPDGLITTPEWLGDMRLLRHYISTDGLFLSREPRQQELWRTVVLDLAFTHDSLMHGLLALSALHMAHIHPESKRQYTSQSARHQDIALSRLRNGLFDISEHNIHERFLLAYLVMIFTYYSIGNPLEADHRLTTQELGQSLFLGQGIMSMISVPNNWNWMKSGPLGIVINNTPRSTGVSPIGKFADRIDQIVSQLIMPLAGSPEMSHARVSCMVGADALKRAYNSLLKCGREDSAAIWAWPATLPSDFRDYVCSNHPVALIIVGHYAALVQCLDDRWHLSGWSQRTFLALEEALDEDRRGWLEFARAFKAEDLDAAVKEYEERESKASSS</sequence>
<dbReference type="EMBL" id="JAGTJR010000004">
    <property type="protein sequence ID" value="KAH7061528.1"/>
    <property type="molecule type" value="Genomic_DNA"/>
</dbReference>
<dbReference type="PANTHER" id="PTHR47784">
    <property type="entry name" value="STEROL UPTAKE CONTROL PROTEIN 2"/>
    <property type="match status" value="1"/>
</dbReference>
<comment type="caution">
    <text evidence="4">The sequence shown here is derived from an EMBL/GenBank/DDBJ whole genome shotgun (WGS) entry which is preliminary data.</text>
</comment>
<feature type="region of interest" description="Disordered" evidence="2">
    <location>
        <begin position="130"/>
        <end position="155"/>
    </location>
</feature>
<evidence type="ECO:0000313" key="4">
    <source>
        <dbReference type="EMBL" id="KAH7061528.1"/>
    </source>
</evidence>
<dbReference type="Proteomes" id="UP000774617">
    <property type="component" value="Unassembled WGS sequence"/>
</dbReference>
<keyword evidence="1" id="KW-0539">Nucleus</keyword>
<dbReference type="PROSITE" id="PS50048">
    <property type="entry name" value="ZN2_CY6_FUNGAL_2"/>
    <property type="match status" value="1"/>
</dbReference>
<dbReference type="Pfam" id="PF11951">
    <property type="entry name" value="Fungal_trans_2"/>
    <property type="match status" value="1"/>
</dbReference>
<feature type="compositionally biased region" description="Basic and acidic residues" evidence="2">
    <location>
        <begin position="130"/>
        <end position="142"/>
    </location>
</feature>
<dbReference type="Pfam" id="PF00172">
    <property type="entry name" value="Zn_clus"/>
    <property type="match status" value="1"/>
</dbReference>
<dbReference type="PANTHER" id="PTHR47784:SF5">
    <property type="entry name" value="STEROL UPTAKE CONTROL PROTEIN 2"/>
    <property type="match status" value="1"/>
</dbReference>
<dbReference type="InterPro" id="IPR053157">
    <property type="entry name" value="Sterol_Uptake_Regulator"/>
</dbReference>
<dbReference type="InterPro" id="IPR001138">
    <property type="entry name" value="Zn2Cys6_DnaBD"/>
</dbReference>
<accession>A0ABQ8GP40</accession>
<gene>
    <name evidence="4" type="ORF">B0J12DRAFT_299140</name>
</gene>
<dbReference type="SMART" id="SM00066">
    <property type="entry name" value="GAL4"/>
    <property type="match status" value="1"/>
</dbReference>
<evidence type="ECO:0000256" key="2">
    <source>
        <dbReference type="SAM" id="MobiDB-lite"/>
    </source>
</evidence>
<dbReference type="InterPro" id="IPR036864">
    <property type="entry name" value="Zn2-C6_fun-type_DNA-bd_sf"/>
</dbReference>
<dbReference type="Gene3D" id="4.10.240.10">
    <property type="entry name" value="Zn(2)-C6 fungal-type DNA-binding domain"/>
    <property type="match status" value="1"/>
</dbReference>
<evidence type="ECO:0000259" key="3">
    <source>
        <dbReference type="PROSITE" id="PS50048"/>
    </source>
</evidence>
<evidence type="ECO:0000256" key="1">
    <source>
        <dbReference type="ARBA" id="ARBA00023242"/>
    </source>
</evidence>
<dbReference type="PROSITE" id="PS00463">
    <property type="entry name" value="ZN2_CY6_FUNGAL_1"/>
    <property type="match status" value="1"/>
</dbReference>
<feature type="domain" description="Zn(2)-C6 fungal-type" evidence="3">
    <location>
        <begin position="14"/>
        <end position="43"/>
    </location>
</feature>